<dbReference type="Proteomes" id="UP000199444">
    <property type="component" value="Unassembled WGS sequence"/>
</dbReference>
<proteinExistence type="predicted"/>
<dbReference type="STRING" id="553311.SAMN05216231_3329"/>
<keyword evidence="3" id="KW-1185">Reference proteome</keyword>
<protein>
    <recommendedName>
        <fullName evidence="4">AhpC/TSA family protein</fullName>
    </recommendedName>
</protein>
<dbReference type="Gene3D" id="3.40.30.10">
    <property type="entry name" value="Glutaredoxin"/>
    <property type="match status" value="1"/>
</dbReference>
<evidence type="ECO:0008006" key="4">
    <source>
        <dbReference type="Google" id="ProtNLM"/>
    </source>
</evidence>
<organism evidence="2 3">
    <name type="scientific">Virgibacillus salinus</name>
    <dbReference type="NCBI Taxonomy" id="553311"/>
    <lineage>
        <taxon>Bacteria</taxon>
        <taxon>Bacillati</taxon>
        <taxon>Bacillota</taxon>
        <taxon>Bacilli</taxon>
        <taxon>Bacillales</taxon>
        <taxon>Bacillaceae</taxon>
        <taxon>Virgibacillus</taxon>
    </lineage>
</organism>
<gene>
    <name evidence="2" type="ORF">SAMN05216231_3329</name>
</gene>
<feature type="transmembrane region" description="Helical" evidence="1">
    <location>
        <begin position="6"/>
        <end position="29"/>
    </location>
</feature>
<evidence type="ECO:0000256" key="1">
    <source>
        <dbReference type="SAM" id="Phobius"/>
    </source>
</evidence>
<dbReference type="AlphaFoldDB" id="A0A1H1FNS4"/>
<evidence type="ECO:0000313" key="2">
    <source>
        <dbReference type="EMBL" id="SDR02703.1"/>
    </source>
</evidence>
<name>A0A1H1FNS4_9BACI</name>
<sequence length="181" mass="21273">MLIFTLIISIFIIVNLLLISKQLKIGFYLKNAFLKENTRKQFVNGDRVKNIILYNHLQQEISLESLLDRLTILLVVDTGCDVCDLDLKEFASESLQYGYEYNFVPIIFNPNTLDDKLDFGRNHFKEILFANDDFIKDFKISLFPTFLIIDTDSRFISYVNFAREFKYIIDPKLTSNNQPIY</sequence>
<keyword evidence="1" id="KW-0812">Transmembrane</keyword>
<accession>A0A1H1FNS4</accession>
<dbReference type="EMBL" id="FNKD01000004">
    <property type="protein sequence ID" value="SDR02703.1"/>
    <property type="molecule type" value="Genomic_DNA"/>
</dbReference>
<dbReference type="RefSeq" id="WP_092494071.1">
    <property type="nucleotide sequence ID" value="NZ_FNKD01000004.1"/>
</dbReference>
<evidence type="ECO:0000313" key="3">
    <source>
        <dbReference type="Proteomes" id="UP000199444"/>
    </source>
</evidence>
<keyword evidence="1" id="KW-1133">Transmembrane helix</keyword>
<dbReference type="SUPFAM" id="SSF52833">
    <property type="entry name" value="Thioredoxin-like"/>
    <property type="match status" value="1"/>
</dbReference>
<dbReference type="InterPro" id="IPR036249">
    <property type="entry name" value="Thioredoxin-like_sf"/>
</dbReference>
<reference evidence="2 3" key="1">
    <citation type="submission" date="2016-10" db="EMBL/GenBank/DDBJ databases">
        <authorList>
            <person name="de Groot N.N."/>
        </authorList>
    </citation>
    <scope>NUCLEOTIDE SEQUENCE [LARGE SCALE GENOMIC DNA]</scope>
    <source>
        <strain evidence="2 3">CGMCC 1.10449</strain>
    </source>
</reference>
<keyword evidence="1" id="KW-0472">Membrane</keyword>